<feature type="active site" description="Proton acceptor" evidence="12">
    <location>
        <position position="327"/>
    </location>
</feature>
<reference evidence="18 19" key="1">
    <citation type="journal article" date="2015" name="Genome Announc.">
        <title>Complete Genome Sequence of Microcystis aeruginosa NIES-2549, a Bloom-Forming Cyanobacterium from Lake Kasumigaura, Japan.</title>
        <authorList>
            <person name="Yamaguchi H."/>
            <person name="Suzuki S."/>
            <person name="Tanabe Y."/>
            <person name="Osana Y."/>
            <person name="Shimura Y."/>
            <person name="Ishida K."/>
            <person name="Kawachi M."/>
        </authorList>
    </citation>
    <scope>NUCLEOTIDE SEQUENCE [LARGE SCALE GENOMIC DNA]</scope>
    <source>
        <strain evidence="18 19">NIES-2549</strain>
    </source>
</reference>
<feature type="domain" description="Copper amine oxidase N2-terminal" evidence="16">
    <location>
        <begin position="37"/>
        <end position="120"/>
    </location>
</feature>
<feature type="domain" description="Copper amine oxidase N3-terminal" evidence="17">
    <location>
        <begin position="127"/>
        <end position="224"/>
    </location>
</feature>
<evidence type="ECO:0000256" key="6">
    <source>
        <dbReference type="ARBA" id="ARBA00022723"/>
    </source>
</evidence>
<comment type="cofactor">
    <cofactor evidence="2">
        <name>Mn(2+)</name>
        <dbReference type="ChEBI" id="CHEBI:29035"/>
    </cofactor>
</comment>
<dbReference type="Gene3D" id="3.10.450.40">
    <property type="match status" value="2"/>
</dbReference>
<dbReference type="HOGENOM" id="CLU_011500_3_2_3"/>
<dbReference type="PANTHER" id="PTHR10638:SF86">
    <property type="entry name" value="COPPER AMINE OXIDASE 1-RELATED"/>
    <property type="match status" value="1"/>
</dbReference>
<keyword evidence="8 14" id="KW-0560">Oxidoreductase</keyword>
<comment type="cofactor">
    <cofactor evidence="1">
        <name>Cu cation</name>
        <dbReference type="ChEBI" id="CHEBI:23378"/>
    </cofactor>
</comment>
<evidence type="ECO:0000259" key="15">
    <source>
        <dbReference type="Pfam" id="PF01179"/>
    </source>
</evidence>
<evidence type="ECO:0000256" key="7">
    <source>
        <dbReference type="ARBA" id="ARBA00022772"/>
    </source>
</evidence>
<accession>A0A0F6U1F1</accession>
<proteinExistence type="inferred from homology"/>
<evidence type="ECO:0000256" key="12">
    <source>
        <dbReference type="PIRSR" id="PIRSR600269-50"/>
    </source>
</evidence>
<dbReference type="Pfam" id="PF01179">
    <property type="entry name" value="Cu_amine_oxid"/>
    <property type="match status" value="1"/>
</dbReference>
<comment type="PTM">
    <text evidence="13 14">Topaquinone (TPQ) is generated by copper-dependent autoxidation of a specific tyrosyl residue.</text>
</comment>
<dbReference type="InterPro" id="IPR000269">
    <property type="entry name" value="Cu_amine_oxidase"/>
</dbReference>
<evidence type="ECO:0000256" key="10">
    <source>
        <dbReference type="ARBA" id="ARBA00023211"/>
    </source>
</evidence>
<evidence type="ECO:0000256" key="11">
    <source>
        <dbReference type="ARBA" id="ARBA00048032"/>
    </source>
</evidence>
<dbReference type="GO" id="GO:0008131">
    <property type="term" value="F:primary methylamine oxidase activity"/>
    <property type="evidence" value="ECO:0007669"/>
    <property type="project" value="UniProtKB-EC"/>
</dbReference>
<feature type="active site" description="Schiff-base intermediate with substrate; via topaquinone" evidence="12">
    <location>
        <position position="411"/>
    </location>
</feature>
<dbReference type="EMBL" id="CP011304">
    <property type="protein sequence ID" value="AKE62891.1"/>
    <property type="molecule type" value="Genomic_DNA"/>
</dbReference>
<evidence type="ECO:0000313" key="18">
    <source>
        <dbReference type="EMBL" id="AKE62891.1"/>
    </source>
</evidence>
<evidence type="ECO:0000313" key="19">
    <source>
        <dbReference type="Proteomes" id="UP000034103"/>
    </source>
</evidence>
<dbReference type="InterPro" id="IPR015800">
    <property type="entry name" value="Cu_amine_oxidase_N2"/>
</dbReference>
<evidence type="ECO:0000256" key="9">
    <source>
        <dbReference type="ARBA" id="ARBA00023008"/>
    </source>
</evidence>
<dbReference type="NCBIfam" id="NF008559">
    <property type="entry name" value="PRK11504.1"/>
    <property type="match status" value="1"/>
</dbReference>
<dbReference type="InterPro" id="IPR015798">
    <property type="entry name" value="Cu_amine_oxidase_C"/>
</dbReference>
<protein>
    <recommendedName>
        <fullName evidence="14">Amine oxidase</fullName>
        <ecNumber evidence="14">1.4.3.-</ecNumber>
    </recommendedName>
</protein>
<dbReference type="PATRIC" id="fig|1641812.3.peg.550"/>
<dbReference type="Proteomes" id="UP000034103">
    <property type="component" value="Chromosome"/>
</dbReference>
<comment type="cofactor">
    <cofactor evidence="14">
        <name>Cu cation</name>
        <dbReference type="ChEBI" id="CHEBI:23378"/>
    </cofactor>
    <text evidence="14">Contains 1 topaquinone per subunit.</text>
</comment>
<organism evidence="18 19">
    <name type="scientific">Microcystis aeruginosa NIES-2549</name>
    <dbReference type="NCBI Taxonomy" id="1641812"/>
    <lineage>
        <taxon>Bacteria</taxon>
        <taxon>Bacillati</taxon>
        <taxon>Cyanobacteriota</taxon>
        <taxon>Cyanophyceae</taxon>
        <taxon>Oscillatoriophycideae</taxon>
        <taxon>Chroococcales</taxon>
        <taxon>Microcystaceae</taxon>
        <taxon>Microcystis</taxon>
    </lineage>
</organism>
<dbReference type="InterPro" id="IPR016182">
    <property type="entry name" value="Cu_amine_oxidase_N-reg"/>
</dbReference>
<evidence type="ECO:0000256" key="14">
    <source>
        <dbReference type="RuleBase" id="RU000672"/>
    </source>
</evidence>
<dbReference type="InterPro" id="IPR049947">
    <property type="entry name" value="Cu_Am_Ox_Cu-bd"/>
</dbReference>
<evidence type="ECO:0000259" key="17">
    <source>
        <dbReference type="Pfam" id="PF02728"/>
    </source>
</evidence>
<evidence type="ECO:0000256" key="8">
    <source>
        <dbReference type="ARBA" id="ARBA00023002"/>
    </source>
</evidence>
<feature type="domain" description="Copper amine oxidase catalytic" evidence="15">
    <location>
        <begin position="251"/>
        <end position="657"/>
    </location>
</feature>
<evidence type="ECO:0000256" key="13">
    <source>
        <dbReference type="PIRSR" id="PIRSR600269-51"/>
    </source>
</evidence>
<keyword evidence="6 14" id="KW-0479">Metal-binding</keyword>
<dbReference type="SUPFAM" id="SSF49998">
    <property type="entry name" value="Amine oxidase catalytic domain"/>
    <property type="match status" value="1"/>
</dbReference>
<comment type="catalytic activity">
    <reaction evidence="11">
        <text>a primary methyl amine + O2 + H2O = an aldehyde + H2O2 + NH4(+)</text>
        <dbReference type="Rhea" id="RHEA:16153"/>
        <dbReference type="ChEBI" id="CHEBI:15377"/>
        <dbReference type="ChEBI" id="CHEBI:15379"/>
        <dbReference type="ChEBI" id="CHEBI:16240"/>
        <dbReference type="ChEBI" id="CHEBI:17478"/>
        <dbReference type="ChEBI" id="CHEBI:28938"/>
        <dbReference type="ChEBI" id="CHEBI:228804"/>
        <dbReference type="EC" id="1.4.3.21"/>
    </reaction>
</comment>
<comment type="subunit">
    <text evidence="5">Homodimer.</text>
</comment>
<feature type="modified residue" description="2',4',5'-topaquinone" evidence="13">
    <location>
        <position position="411"/>
    </location>
</feature>
<dbReference type="AlphaFoldDB" id="A0A0F6U1F1"/>
<dbReference type="SUPFAM" id="SSF54416">
    <property type="entry name" value="Amine oxidase N-terminal region"/>
    <property type="match status" value="2"/>
</dbReference>
<dbReference type="Gene3D" id="2.70.98.20">
    <property type="entry name" value="Copper amine oxidase, catalytic domain"/>
    <property type="match status" value="1"/>
</dbReference>
<dbReference type="InterPro" id="IPR036460">
    <property type="entry name" value="Cu_amine_oxidase_C_sf"/>
</dbReference>
<keyword evidence="9 14" id="KW-0186">Copper</keyword>
<evidence type="ECO:0000256" key="1">
    <source>
        <dbReference type="ARBA" id="ARBA00001935"/>
    </source>
</evidence>
<evidence type="ECO:0000259" key="16">
    <source>
        <dbReference type="Pfam" id="PF02727"/>
    </source>
</evidence>
<evidence type="ECO:0000256" key="3">
    <source>
        <dbReference type="ARBA" id="ARBA00001947"/>
    </source>
</evidence>
<dbReference type="EC" id="1.4.3.-" evidence="14"/>
<dbReference type="GO" id="GO:0005507">
    <property type="term" value="F:copper ion binding"/>
    <property type="evidence" value="ECO:0007669"/>
    <property type="project" value="InterPro"/>
</dbReference>
<evidence type="ECO:0000256" key="5">
    <source>
        <dbReference type="ARBA" id="ARBA00011738"/>
    </source>
</evidence>
<name>A0A0F6U1F1_MICAE</name>
<dbReference type="RefSeq" id="WP_046660844.1">
    <property type="nucleotide sequence ID" value="NZ_CP011304.1"/>
</dbReference>
<dbReference type="GO" id="GO:0009308">
    <property type="term" value="P:amine metabolic process"/>
    <property type="evidence" value="ECO:0007669"/>
    <property type="project" value="UniProtKB-UniRule"/>
</dbReference>
<gene>
    <name evidence="18" type="ORF">MYAER_0531</name>
</gene>
<dbReference type="InterPro" id="IPR015802">
    <property type="entry name" value="Cu_amine_oxidase_N3"/>
</dbReference>
<evidence type="ECO:0000256" key="4">
    <source>
        <dbReference type="ARBA" id="ARBA00007983"/>
    </source>
</evidence>
<comment type="similarity">
    <text evidence="4 14">Belongs to the copper/topaquinone oxidase family.</text>
</comment>
<comment type="cofactor">
    <cofactor evidence="3">
        <name>Zn(2+)</name>
        <dbReference type="ChEBI" id="CHEBI:29105"/>
    </cofactor>
</comment>
<dbReference type="PROSITE" id="PS01165">
    <property type="entry name" value="COPPER_AMINE_OXID_2"/>
    <property type="match status" value="1"/>
</dbReference>
<dbReference type="Pfam" id="PF02728">
    <property type="entry name" value="Cu_amine_oxidN3"/>
    <property type="match status" value="1"/>
</dbReference>
<evidence type="ECO:0000256" key="2">
    <source>
        <dbReference type="ARBA" id="ARBA00001936"/>
    </source>
</evidence>
<dbReference type="PANTHER" id="PTHR10638">
    <property type="entry name" value="COPPER AMINE OXIDASE"/>
    <property type="match status" value="1"/>
</dbReference>
<dbReference type="Pfam" id="PF02727">
    <property type="entry name" value="Cu_amine_oxidN2"/>
    <property type="match status" value="1"/>
</dbReference>
<keyword evidence="7 12" id="KW-0801">TPQ</keyword>
<dbReference type="GO" id="GO:0048038">
    <property type="term" value="F:quinone binding"/>
    <property type="evidence" value="ECO:0007669"/>
    <property type="project" value="InterPro"/>
</dbReference>
<sequence>MLKKYSWWRPLTILFVISCGVILIFGKTFAQSPGISHPLDPLTENEIKMAVTVVKKDKSLTEFARFPNISLQEPDKQTVLNFKKGDAIARQAFLVILEPRLNKTYEAIVDTKASKIISWQEVSTGQPPLLDEEYEILDQVAKADLRWQEAMKKRGIADFENVIIDGWAPGMMSEKEQASGKRLIRGITYYKGKDRSNYYGAPIEGLSVTVDLNNRQVFEVQDTGIIPFSKANFDYDEKTLSPLQKALKPLRIRQPQGTTFQIKGNEVSWQNWKFRYLMHPREGLVLYLVTYNDNGKDRMILYRAGLSEMLVPYSNTSREWAVRSAFDVGEYRFGWLSTPLDKGNDVPENTVLLNALFADDNGEPYIGKNLIGIYEKDAGILWRHYDFNTETFEGRRARQLVVSTVAAIGNYDYGINWIFHEDGTLEQRSDLTGIMLAKATPNLTNSHEHGDKFGTLVAANVEAINHQHFLNFRLDFDVDGVKNSVTEMKVSTRSPEKNPFGNAFTMSERNLQQESEAIRDVNLAESRAWMVMNKNQKNSLGMPTSYMLMPSTNSIYYPNFQADSHQRGEFATHHFWATRYKANELYAAGDYPNQGKKGRGLPQYTADNESLDNEDLVIWYTYGVTHIPRPEEWPIMTVHPAGFKIMSWGFFDQNPVLNVPKNNLETSSN</sequence>
<keyword evidence="10" id="KW-0464">Manganese</keyword>